<dbReference type="EMBL" id="BAAAMU010000031">
    <property type="protein sequence ID" value="GAA1642402.1"/>
    <property type="molecule type" value="Genomic_DNA"/>
</dbReference>
<evidence type="ECO:0000313" key="2">
    <source>
        <dbReference type="Proteomes" id="UP001500064"/>
    </source>
</evidence>
<evidence type="ECO:0000313" key="1">
    <source>
        <dbReference type="EMBL" id="GAA1642402.1"/>
    </source>
</evidence>
<accession>A0ABP4RBA4</accession>
<comment type="caution">
    <text evidence="1">The sequence shown here is derived from an EMBL/GenBank/DDBJ whole genome shotgun (WGS) entry which is preliminary data.</text>
</comment>
<proteinExistence type="predicted"/>
<dbReference type="Proteomes" id="UP001500064">
    <property type="component" value="Unassembled WGS sequence"/>
</dbReference>
<sequence length="69" mass="7795">MQSLPLSKQIPHDGVMIMMKPARMTDGMRVPRLIIAEIRQAILRRKTGFSWFSDMSANLKVVPGNIQDA</sequence>
<organism evidence="1 2">
    <name type="scientific">Nonomuraea maheshkhaliensis</name>
    <dbReference type="NCBI Taxonomy" id="419590"/>
    <lineage>
        <taxon>Bacteria</taxon>
        <taxon>Bacillati</taxon>
        <taxon>Actinomycetota</taxon>
        <taxon>Actinomycetes</taxon>
        <taxon>Streptosporangiales</taxon>
        <taxon>Streptosporangiaceae</taxon>
        <taxon>Nonomuraea</taxon>
    </lineage>
</organism>
<name>A0ABP4RBA4_9ACTN</name>
<keyword evidence="2" id="KW-1185">Reference proteome</keyword>
<protein>
    <submittedName>
        <fullName evidence="1">Uncharacterized protein</fullName>
    </submittedName>
</protein>
<reference evidence="2" key="1">
    <citation type="journal article" date="2019" name="Int. J. Syst. Evol. Microbiol.">
        <title>The Global Catalogue of Microorganisms (GCM) 10K type strain sequencing project: providing services to taxonomists for standard genome sequencing and annotation.</title>
        <authorList>
            <consortium name="The Broad Institute Genomics Platform"/>
            <consortium name="The Broad Institute Genome Sequencing Center for Infectious Disease"/>
            <person name="Wu L."/>
            <person name="Ma J."/>
        </authorList>
    </citation>
    <scope>NUCLEOTIDE SEQUENCE [LARGE SCALE GENOMIC DNA]</scope>
    <source>
        <strain evidence="2">JCM 13929</strain>
    </source>
</reference>
<gene>
    <name evidence="1" type="ORF">GCM10009733_044320</name>
</gene>